<evidence type="ECO:0000256" key="9">
    <source>
        <dbReference type="PROSITE-ProRule" id="PRU00175"/>
    </source>
</evidence>
<dbReference type="SMART" id="SM00184">
    <property type="entry name" value="RING"/>
    <property type="match status" value="1"/>
</dbReference>
<keyword evidence="4" id="KW-0227">DNA damage</keyword>
<evidence type="ECO:0000259" key="11">
    <source>
        <dbReference type="PROSITE" id="PS50089"/>
    </source>
</evidence>
<keyword evidence="2" id="KW-0479">Metal-binding</keyword>
<dbReference type="SUPFAM" id="SSF52113">
    <property type="entry name" value="BRCT domain"/>
    <property type="match status" value="2"/>
</dbReference>
<dbReference type="InterPro" id="IPR001357">
    <property type="entry name" value="BRCT_dom"/>
</dbReference>
<keyword evidence="6" id="KW-0862">Zinc</keyword>
<evidence type="ECO:0000256" key="3">
    <source>
        <dbReference type="ARBA" id="ARBA00022737"/>
    </source>
</evidence>
<protein>
    <submittedName>
        <fullName evidence="14">BRCA1-associated RING domain protein 1</fullName>
    </submittedName>
</protein>
<gene>
    <name evidence="14" type="ORF">Fot_31896</name>
</gene>
<accession>A0ABD1T687</accession>
<proteinExistence type="predicted"/>
<feature type="domain" description="BRCT" evidence="12">
    <location>
        <begin position="501"/>
        <end position="587"/>
    </location>
</feature>
<feature type="region of interest" description="Disordered" evidence="10">
    <location>
        <begin position="121"/>
        <end position="142"/>
    </location>
</feature>
<keyword evidence="15" id="KW-1185">Reference proteome</keyword>
<dbReference type="FunFam" id="3.40.50.10190:FF:000006">
    <property type="entry name" value="Breast cancer type 1 susceptibility protein homolog"/>
    <property type="match status" value="1"/>
</dbReference>
<feature type="compositionally biased region" description="Low complexity" evidence="10">
    <location>
        <begin position="210"/>
        <end position="221"/>
    </location>
</feature>
<evidence type="ECO:0000256" key="8">
    <source>
        <dbReference type="ARBA" id="ARBA00023242"/>
    </source>
</evidence>
<dbReference type="PANTHER" id="PTHR13763:SF9">
    <property type="entry name" value="BRCA1-ASSOCIATED RING DOMAIN PROTEIN 1"/>
    <property type="match status" value="1"/>
</dbReference>
<organism evidence="14 15">
    <name type="scientific">Forsythia ovata</name>
    <dbReference type="NCBI Taxonomy" id="205694"/>
    <lineage>
        <taxon>Eukaryota</taxon>
        <taxon>Viridiplantae</taxon>
        <taxon>Streptophyta</taxon>
        <taxon>Embryophyta</taxon>
        <taxon>Tracheophyta</taxon>
        <taxon>Spermatophyta</taxon>
        <taxon>Magnoliopsida</taxon>
        <taxon>eudicotyledons</taxon>
        <taxon>Gunneridae</taxon>
        <taxon>Pentapetalae</taxon>
        <taxon>asterids</taxon>
        <taxon>lamiids</taxon>
        <taxon>Lamiales</taxon>
        <taxon>Oleaceae</taxon>
        <taxon>Forsythieae</taxon>
        <taxon>Forsythia</taxon>
    </lineage>
</organism>
<dbReference type="InterPro" id="IPR001841">
    <property type="entry name" value="Znf_RING"/>
</dbReference>
<evidence type="ECO:0000256" key="4">
    <source>
        <dbReference type="ARBA" id="ARBA00022763"/>
    </source>
</evidence>
<keyword evidence="3" id="KW-0677">Repeat</keyword>
<keyword evidence="8" id="KW-0539">Nucleus</keyword>
<dbReference type="SMART" id="SM00292">
    <property type="entry name" value="BRCT"/>
    <property type="match status" value="2"/>
</dbReference>
<dbReference type="AlphaFoldDB" id="A0ABD1T687"/>
<evidence type="ECO:0000256" key="1">
    <source>
        <dbReference type="ARBA" id="ARBA00004123"/>
    </source>
</evidence>
<name>A0ABD1T687_9LAMI</name>
<feature type="domain" description="BRCT" evidence="12">
    <location>
        <begin position="608"/>
        <end position="719"/>
    </location>
</feature>
<dbReference type="Pfam" id="PF13923">
    <property type="entry name" value="zf-C3HC4_2"/>
    <property type="match status" value="1"/>
</dbReference>
<dbReference type="PROSITE" id="PS50089">
    <property type="entry name" value="ZF_RING_2"/>
    <property type="match status" value="1"/>
</dbReference>
<evidence type="ECO:0000256" key="7">
    <source>
        <dbReference type="ARBA" id="ARBA00023204"/>
    </source>
</evidence>
<evidence type="ECO:0000259" key="12">
    <source>
        <dbReference type="PROSITE" id="PS50172"/>
    </source>
</evidence>
<dbReference type="InterPro" id="IPR031099">
    <property type="entry name" value="BRCA1-associated"/>
</dbReference>
<dbReference type="InterPro" id="IPR013083">
    <property type="entry name" value="Znf_RING/FYVE/PHD"/>
</dbReference>
<feature type="domain" description="RING-type" evidence="11">
    <location>
        <begin position="27"/>
        <end position="65"/>
    </location>
</feature>
<dbReference type="PANTHER" id="PTHR13763">
    <property type="entry name" value="BREAST CANCER TYPE 1 SUSCEPTIBILITY PROTEIN BRCA1"/>
    <property type="match status" value="1"/>
</dbReference>
<dbReference type="GO" id="GO:0008270">
    <property type="term" value="F:zinc ion binding"/>
    <property type="evidence" value="ECO:0007669"/>
    <property type="project" value="UniProtKB-KW"/>
</dbReference>
<sequence>MLETQNMAPLLNPWAFLLQKLDLELKCPLCLNLLNKPILLPCNHIFCKFCIPKSSQFGSECPACQNHFTDQERRPAPFMENIAAIYRSLDATFSTTILPLFSSDSGKQLGHSPISVLTSDVQLGRKPKETAPREGNKQSDASLVNCVQGGIDSSEKNGKSWLLSNGRTGEFENQGGQGMVLKVGDQVSPLQSSEWKDNLSPVELDMNQVSDLSPGSSPSLGDAKDADGCTDDIGSRNGSTEKYIAKRPVGNDLDTAAGGIDNKAFHQDAFRKRDAKRQKKLNYGLSGEVLQSTGYSQQIVPNLDNVAVSDCNEEPKFRADIPDTPSTALCDASNVNGSVCAFCHSSKITDGTGPILHYADGKEVTGGLNTVCKAIPVHSKCIEWSPQVYYAGEMIKNLEPELARAAKLKCSRCGLKGAALGCFAKSCRRSYHVPCALKIPDCRWDCDDFLMLCPFHKSIKFPSEKSRSKKREHGEHYSLPTQTSSDQMNFWATSPNGPKELVLCGSALSSKEKHLLVKFATMCGATVSKSWSPNVTHVIAATDAKGACSRTLKVLMAILNGRWILTVDWVKACMEANHSVNEEPYEVNLDNHGCCDAPKNGRLRASTNAPKLFDGFKFYFSGDFVPAYKNDLLDLVTVGGGTVIESTEQMIAERHNKQVISTFLVVYNQDSPQGCLAEEAHSFLLQRFEEANNIATEIGSLVIPHTWILETIAACKLLPSPSSQPL</sequence>
<dbReference type="InterPro" id="IPR034732">
    <property type="entry name" value="EPHD"/>
</dbReference>
<dbReference type="CDD" id="cd17734">
    <property type="entry name" value="BRCT_Bard1_rpt1"/>
    <property type="match status" value="1"/>
</dbReference>
<keyword evidence="7" id="KW-0234">DNA repair</keyword>
<dbReference type="InterPro" id="IPR017907">
    <property type="entry name" value="Znf_RING_CS"/>
</dbReference>
<evidence type="ECO:0000256" key="5">
    <source>
        <dbReference type="ARBA" id="ARBA00022771"/>
    </source>
</evidence>
<comment type="subcellular location">
    <subcellularLocation>
        <location evidence="1">Nucleus</location>
    </subcellularLocation>
</comment>
<evidence type="ECO:0000313" key="15">
    <source>
        <dbReference type="Proteomes" id="UP001604277"/>
    </source>
</evidence>
<dbReference type="EMBL" id="JBFOLJ010000009">
    <property type="protein sequence ID" value="KAL2508249.1"/>
    <property type="molecule type" value="Genomic_DNA"/>
</dbReference>
<dbReference type="Pfam" id="PF00533">
    <property type="entry name" value="BRCT"/>
    <property type="match status" value="1"/>
</dbReference>
<feature type="region of interest" description="Disordered" evidence="10">
    <location>
        <begin position="207"/>
        <end position="240"/>
    </location>
</feature>
<keyword evidence="5 9" id="KW-0863">Zinc-finger</keyword>
<evidence type="ECO:0000256" key="2">
    <source>
        <dbReference type="ARBA" id="ARBA00022723"/>
    </source>
</evidence>
<dbReference type="Gene3D" id="3.30.40.10">
    <property type="entry name" value="Zinc/RING finger domain, C3HC4 (zinc finger)"/>
    <property type="match status" value="2"/>
</dbReference>
<dbReference type="Proteomes" id="UP001604277">
    <property type="component" value="Unassembled WGS sequence"/>
</dbReference>
<dbReference type="GO" id="GO:0006281">
    <property type="term" value="P:DNA repair"/>
    <property type="evidence" value="ECO:0007669"/>
    <property type="project" value="UniProtKB-KW"/>
</dbReference>
<dbReference type="Pfam" id="PF13771">
    <property type="entry name" value="zf-HC5HC2H"/>
    <property type="match status" value="1"/>
</dbReference>
<dbReference type="InterPro" id="IPR036420">
    <property type="entry name" value="BRCT_dom_sf"/>
</dbReference>
<dbReference type="GO" id="GO:0005634">
    <property type="term" value="C:nucleus"/>
    <property type="evidence" value="ECO:0007669"/>
    <property type="project" value="UniProtKB-SubCell"/>
</dbReference>
<dbReference type="Gene3D" id="3.40.50.10190">
    <property type="entry name" value="BRCT domain"/>
    <property type="match status" value="2"/>
</dbReference>
<dbReference type="PROSITE" id="PS51805">
    <property type="entry name" value="EPHD"/>
    <property type="match status" value="1"/>
</dbReference>
<comment type="caution">
    <text evidence="14">The sequence shown here is derived from an EMBL/GenBank/DDBJ whole genome shotgun (WGS) entry which is preliminary data.</text>
</comment>
<evidence type="ECO:0000259" key="13">
    <source>
        <dbReference type="PROSITE" id="PS51805"/>
    </source>
</evidence>
<feature type="domain" description="PHD-type" evidence="13">
    <location>
        <begin position="337"/>
        <end position="457"/>
    </location>
</feature>
<dbReference type="PROSITE" id="PS00518">
    <property type="entry name" value="ZF_RING_1"/>
    <property type="match status" value="1"/>
</dbReference>
<dbReference type="SUPFAM" id="SSF57850">
    <property type="entry name" value="RING/U-box"/>
    <property type="match status" value="1"/>
</dbReference>
<reference evidence="15" key="1">
    <citation type="submission" date="2024-07" db="EMBL/GenBank/DDBJ databases">
        <title>Two chromosome-level genome assemblies of Korean endemic species Abeliophyllum distichum and Forsythia ovata (Oleaceae).</title>
        <authorList>
            <person name="Jang H."/>
        </authorList>
    </citation>
    <scope>NUCLEOTIDE SEQUENCE [LARGE SCALE GENOMIC DNA]</scope>
</reference>
<evidence type="ECO:0000256" key="6">
    <source>
        <dbReference type="ARBA" id="ARBA00022833"/>
    </source>
</evidence>
<evidence type="ECO:0000313" key="14">
    <source>
        <dbReference type="EMBL" id="KAL2508249.1"/>
    </source>
</evidence>
<evidence type="ECO:0000256" key="10">
    <source>
        <dbReference type="SAM" id="MobiDB-lite"/>
    </source>
</evidence>
<feature type="compositionally biased region" description="Basic and acidic residues" evidence="10">
    <location>
        <begin position="126"/>
        <end position="137"/>
    </location>
</feature>
<dbReference type="PROSITE" id="PS50172">
    <property type="entry name" value="BRCT"/>
    <property type="match status" value="2"/>
</dbReference>